<proteinExistence type="predicted"/>
<keyword evidence="7" id="KW-1185">Reference proteome</keyword>
<evidence type="ECO:0000256" key="1">
    <source>
        <dbReference type="ARBA" id="ARBA00023015"/>
    </source>
</evidence>
<name>W9XTV7_9EURO</name>
<evidence type="ECO:0000313" key="6">
    <source>
        <dbReference type="EMBL" id="EXJ80775.1"/>
    </source>
</evidence>
<evidence type="ECO:0000313" key="7">
    <source>
        <dbReference type="Proteomes" id="UP000019478"/>
    </source>
</evidence>
<dbReference type="eggNOG" id="ENOG502SKTD">
    <property type="taxonomic scope" value="Eukaryota"/>
</dbReference>
<dbReference type="AlphaFoldDB" id="W9XTV7"/>
<evidence type="ECO:0000256" key="4">
    <source>
        <dbReference type="ARBA" id="ARBA00023242"/>
    </source>
</evidence>
<dbReference type="GO" id="GO:0000981">
    <property type="term" value="F:DNA-binding transcription factor activity, RNA polymerase II-specific"/>
    <property type="evidence" value="ECO:0007669"/>
    <property type="project" value="InterPro"/>
</dbReference>
<dbReference type="PANTHER" id="PTHR47840:SF3">
    <property type="entry name" value="ZN(II)2CYS6 TRANSCRIPTION FACTOR (EUROFUNG)"/>
    <property type="match status" value="1"/>
</dbReference>
<evidence type="ECO:0000256" key="3">
    <source>
        <dbReference type="ARBA" id="ARBA00023163"/>
    </source>
</evidence>
<dbReference type="Gene3D" id="4.10.240.10">
    <property type="entry name" value="Zn(2)-C6 fungal-type DNA-binding domain"/>
    <property type="match status" value="1"/>
</dbReference>
<dbReference type="Proteomes" id="UP000019478">
    <property type="component" value="Unassembled WGS sequence"/>
</dbReference>
<comment type="caution">
    <text evidence="6">The sequence shown here is derived from an EMBL/GenBank/DDBJ whole genome shotgun (WGS) entry which is preliminary data.</text>
</comment>
<dbReference type="InterPro" id="IPR036864">
    <property type="entry name" value="Zn2-C6_fun-type_DNA-bd_sf"/>
</dbReference>
<organism evidence="6 7">
    <name type="scientific">Capronia epimyces CBS 606.96</name>
    <dbReference type="NCBI Taxonomy" id="1182542"/>
    <lineage>
        <taxon>Eukaryota</taxon>
        <taxon>Fungi</taxon>
        <taxon>Dikarya</taxon>
        <taxon>Ascomycota</taxon>
        <taxon>Pezizomycotina</taxon>
        <taxon>Eurotiomycetes</taxon>
        <taxon>Chaetothyriomycetidae</taxon>
        <taxon>Chaetothyriales</taxon>
        <taxon>Herpotrichiellaceae</taxon>
        <taxon>Capronia</taxon>
    </lineage>
</organism>
<dbReference type="GO" id="GO:0008270">
    <property type="term" value="F:zinc ion binding"/>
    <property type="evidence" value="ECO:0007669"/>
    <property type="project" value="InterPro"/>
</dbReference>
<accession>W9XTV7</accession>
<evidence type="ECO:0000256" key="2">
    <source>
        <dbReference type="ARBA" id="ARBA00023125"/>
    </source>
</evidence>
<dbReference type="PANTHER" id="PTHR47840">
    <property type="entry name" value="ZN(II)2CYS6 TRANSCRIPTION FACTOR (EUROFUNG)-RELATED"/>
    <property type="match status" value="1"/>
</dbReference>
<dbReference type="GeneID" id="19171163"/>
<sequence>MSDDPIRRQVQRGNRSCSECRRLKVRCIRTPPEAPTCRNCEDWDIACVQQVCSPRPIQSQRLPSGYRTAQLESEVASLRAAVRDIRRSLGYRPAVIPESTGAYPGKSLDIFHSVVVDDDDSSSSPRVSGVLAAEQPSYMRSLLHNDLLSVASPHHDQYLRDIKTITSAHLLNLSRQALQKLIPPENEISELARSSFRWLGLIYALHPLPFAFSSQQEILESYGSMHQPGVDIIDLASWLLDVSFLALQDGQGRATPATKLQNTQRATSFPRAVAYTVETMILSHDRITRIERGIVMAMRLLRLQMGMGKFEKAWLRSRHIIAVAELSGIPSISRAVHYNRANGLAVDYTQLQTAKLWELICSPDRLLAMLVNLPSGTRRFWRPTNELALVINGVVQPPTYLAYLSDFANRVQSLEDMSKAEGLGPEVYASVLELDKDMRMLASHTPRPWWTEETEPRNSGRVLQVMHFYILLRVHLPFAMRRQPNEEYFYSRLTCMDACESVVERYPFLRLAVPSGAFIARLLDLQAFVATVVLLLTSHTSPSTDRLELEVNKPRREAAIAAMFNFLEDHGSSCSSFAHHGVVTIRSLQALLQQDSNASILQQLRLKVPLLGTVLVHRNEHLAYAPPADNLEALHTGEQSSMDLMNKPLDAQNKGDSTLNHDSAWTPATQLRAEWHPNQFSWSIEENHGNLFEDSYMDKAFDQSPMWQTQIDNLPP</sequence>
<keyword evidence="4" id="KW-0539">Nucleus</keyword>
<keyword evidence="3" id="KW-0804">Transcription</keyword>
<dbReference type="RefSeq" id="XP_007735363.1">
    <property type="nucleotide sequence ID" value="XM_007737173.1"/>
</dbReference>
<protein>
    <recommendedName>
        <fullName evidence="5">Zn(2)-C6 fungal-type domain-containing protein</fullName>
    </recommendedName>
</protein>
<feature type="domain" description="Zn(2)-C6 fungal-type" evidence="5">
    <location>
        <begin position="16"/>
        <end position="49"/>
    </location>
</feature>
<reference evidence="6 7" key="1">
    <citation type="submission" date="2013-03" db="EMBL/GenBank/DDBJ databases">
        <title>The Genome Sequence of Capronia epimyces CBS 606.96.</title>
        <authorList>
            <consortium name="The Broad Institute Genomics Platform"/>
            <person name="Cuomo C."/>
            <person name="de Hoog S."/>
            <person name="Gorbushina A."/>
            <person name="Walker B."/>
            <person name="Young S.K."/>
            <person name="Zeng Q."/>
            <person name="Gargeya S."/>
            <person name="Fitzgerald M."/>
            <person name="Haas B."/>
            <person name="Abouelleil A."/>
            <person name="Allen A.W."/>
            <person name="Alvarado L."/>
            <person name="Arachchi H.M."/>
            <person name="Berlin A.M."/>
            <person name="Chapman S.B."/>
            <person name="Gainer-Dewar J."/>
            <person name="Goldberg J."/>
            <person name="Griggs A."/>
            <person name="Gujja S."/>
            <person name="Hansen M."/>
            <person name="Howarth C."/>
            <person name="Imamovic A."/>
            <person name="Ireland A."/>
            <person name="Larimer J."/>
            <person name="McCowan C."/>
            <person name="Murphy C."/>
            <person name="Pearson M."/>
            <person name="Poon T.W."/>
            <person name="Priest M."/>
            <person name="Roberts A."/>
            <person name="Saif S."/>
            <person name="Shea T."/>
            <person name="Sisk P."/>
            <person name="Sykes S."/>
            <person name="Wortman J."/>
            <person name="Nusbaum C."/>
            <person name="Birren B."/>
        </authorList>
    </citation>
    <scope>NUCLEOTIDE SEQUENCE [LARGE SCALE GENOMIC DNA]</scope>
    <source>
        <strain evidence="6 7">CBS 606.96</strain>
    </source>
</reference>
<dbReference type="EMBL" id="AMGY01000006">
    <property type="protein sequence ID" value="EXJ80775.1"/>
    <property type="molecule type" value="Genomic_DNA"/>
</dbReference>
<dbReference type="PROSITE" id="PS50048">
    <property type="entry name" value="ZN2_CY6_FUNGAL_2"/>
    <property type="match status" value="1"/>
</dbReference>
<dbReference type="SUPFAM" id="SSF57701">
    <property type="entry name" value="Zn2/Cys6 DNA-binding domain"/>
    <property type="match status" value="1"/>
</dbReference>
<dbReference type="CDD" id="cd12148">
    <property type="entry name" value="fungal_TF_MHR"/>
    <property type="match status" value="1"/>
</dbReference>
<dbReference type="GO" id="GO:0003677">
    <property type="term" value="F:DNA binding"/>
    <property type="evidence" value="ECO:0007669"/>
    <property type="project" value="UniProtKB-KW"/>
</dbReference>
<keyword evidence="1" id="KW-0805">Transcription regulation</keyword>
<dbReference type="PROSITE" id="PS00463">
    <property type="entry name" value="ZN2_CY6_FUNGAL_1"/>
    <property type="match status" value="1"/>
</dbReference>
<dbReference type="SMART" id="SM00066">
    <property type="entry name" value="GAL4"/>
    <property type="match status" value="1"/>
</dbReference>
<dbReference type="CDD" id="cd00067">
    <property type="entry name" value="GAL4"/>
    <property type="match status" value="1"/>
</dbReference>
<dbReference type="InterPro" id="IPR001138">
    <property type="entry name" value="Zn2Cys6_DnaBD"/>
</dbReference>
<gene>
    <name evidence="6" type="ORF">A1O3_07059</name>
</gene>
<dbReference type="STRING" id="1182542.W9XTV7"/>
<evidence type="ECO:0000259" key="5">
    <source>
        <dbReference type="PROSITE" id="PS50048"/>
    </source>
</evidence>
<dbReference type="OrthoDB" id="6509908at2759"/>
<keyword evidence="2" id="KW-0238">DNA-binding</keyword>
<dbReference type="HOGENOM" id="CLU_004804_2_1_1"/>